<dbReference type="InParanoid" id="A0A0C3NZD4"/>
<protein>
    <submittedName>
        <fullName evidence="1">Uncharacterized protein</fullName>
    </submittedName>
</protein>
<sequence length="74" mass="8455">GQRAIEYTIQPESVSPRISYVSCRGSEYTSYLHVKQVVTRPSGCVPFELRFERLHEWMALHPGRPTGSDLPHGR</sequence>
<dbReference type="HOGENOM" id="CLU_2694634_0_0_1"/>
<accession>A0A0C3NZD4</accession>
<dbReference type="AlphaFoldDB" id="A0A0C3NZD4"/>
<dbReference type="EMBL" id="KN831996">
    <property type="protein sequence ID" value="KIO00469.1"/>
    <property type="molecule type" value="Genomic_DNA"/>
</dbReference>
<name>A0A0C3NZD4_PISTI</name>
<reference evidence="2" key="2">
    <citation type="submission" date="2015-01" db="EMBL/GenBank/DDBJ databases">
        <title>Evolutionary Origins and Diversification of the Mycorrhizal Mutualists.</title>
        <authorList>
            <consortium name="DOE Joint Genome Institute"/>
            <consortium name="Mycorrhizal Genomics Consortium"/>
            <person name="Kohler A."/>
            <person name="Kuo A."/>
            <person name="Nagy L.G."/>
            <person name="Floudas D."/>
            <person name="Copeland A."/>
            <person name="Barry K.W."/>
            <person name="Cichocki N."/>
            <person name="Veneault-Fourrey C."/>
            <person name="LaButti K."/>
            <person name="Lindquist E.A."/>
            <person name="Lipzen A."/>
            <person name="Lundell T."/>
            <person name="Morin E."/>
            <person name="Murat C."/>
            <person name="Riley R."/>
            <person name="Ohm R."/>
            <person name="Sun H."/>
            <person name="Tunlid A."/>
            <person name="Henrissat B."/>
            <person name="Grigoriev I.V."/>
            <person name="Hibbett D.S."/>
            <person name="Martin F."/>
        </authorList>
    </citation>
    <scope>NUCLEOTIDE SEQUENCE [LARGE SCALE GENOMIC DNA]</scope>
    <source>
        <strain evidence="2">Marx 270</strain>
    </source>
</reference>
<feature type="non-terminal residue" evidence="1">
    <location>
        <position position="1"/>
    </location>
</feature>
<evidence type="ECO:0000313" key="2">
    <source>
        <dbReference type="Proteomes" id="UP000054217"/>
    </source>
</evidence>
<reference evidence="1 2" key="1">
    <citation type="submission" date="2014-04" db="EMBL/GenBank/DDBJ databases">
        <authorList>
            <consortium name="DOE Joint Genome Institute"/>
            <person name="Kuo A."/>
            <person name="Kohler A."/>
            <person name="Costa M.D."/>
            <person name="Nagy L.G."/>
            <person name="Floudas D."/>
            <person name="Copeland A."/>
            <person name="Barry K.W."/>
            <person name="Cichocki N."/>
            <person name="Veneault-Fourrey C."/>
            <person name="LaButti K."/>
            <person name="Lindquist E.A."/>
            <person name="Lipzen A."/>
            <person name="Lundell T."/>
            <person name="Morin E."/>
            <person name="Murat C."/>
            <person name="Sun H."/>
            <person name="Tunlid A."/>
            <person name="Henrissat B."/>
            <person name="Grigoriev I.V."/>
            <person name="Hibbett D.S."/>
            <person name="Martin F."/>
            <person name="Nordberg H.P."/>
            <person name="Cantor M.N."/>
            <person name="Hua S.X."/>
        </authorList>
    </citation>
    <scope>NUCLEOTIDE SEQUENCE [LARGE SCALE GENOMIC DNA]</scope>
    <source>
        <strain evidence="1 2">Marx 270</strain>
    </source>
</reference>
<keyword evidence="2" id="KW-1185">Reference proteome</keyword>
<evidence type="ECO:0000313" key="1">
    <source>
        <dbReference type="EMBL" id="KIO00469.1"/>
    </source>
</evidence>
<proteinExistence type="predicted"/>
<organism evidence="1 2">
    <name type="scientific">Pisolithus tinctorius Marx 270</name>
    <dbReference type="NCBI Taxonomy" id="870435"/>
    <lineage>
        <taxon>Eukaryota</taxon>
        <taxon>Fungi</taxon>
        <taxon>Dikarya</taxon>
        <taxon>Basidiomycota</taxon>
        <taxon>Agaricomycotina</taxon>
        <taxon>Agaricomycetes</taxon>
        <taxon>Agaricomycetidae</taxon>
        <taxon>Boletales</taxon>
        <taxon>Sclerodermatineae</taxon>
        <taxon>Pisolithaceae</taxon>
        <taxon>Pisolithus</taxon>
    </lineage>
</organism>
<gene>
    <name evidence="1" type="ORF">M404DRAFT_1003902</name>
</gene>
<dbReference type="Proteomes" id="UP000054217">
    <property type="component" value="Unassembled WGS sequence"/>
</dbReference>